<organism evidence="11 12">
    <name type="scientific">Metarhizium robertsii</name>
    <dbReference type="NCBI Taxonomy" id="568076"/>
    <lineage>
        <taxon>Eukaryota</taxon>
        <taxon>Fungi</taxon>
        <taxon>Dikarya</taxon>
        <taxon>Ascomycota</taxon>
        <taxon>Pezizomycotina</taxon>
        <taxon>Sordariomycetes</taxon>
        <taxon>Hypocreomycetidae</taxon>
        <taxon>Hypocreales</taxon>
        <taxon>Clavicipitaceae</taxon>
        <taxon>Metarhizium</taxon>
    </lineage>
</organism>
<dbReference type="InterPro" id="IPR046541">
    <property type="entry name" value="DUF6606"/>
</dbReference>
<evidence type="ECO:0000256" key="3">
    <source>
        <dbReference type="ARBA" id="ARBA00022670"/>
    </source>
</evidence>
<dbReference type="OrthoDB" id="3182339at2759"/>
<dbReference type="EC" id="3.4.19.12" evidence="2"/>
<dbReference type="Pfam" id="PF12359">
    <property type="entry name" value="DUF3645"/>
    <property type="match status" value="1"/>
</dbReference>
<evidence type="ECO:0000256" key="6">
    <source>
        <dbReference type="ARBA" id="ARBA00022807"/>
    </source>
</evidence>
<dbReference type="Gene3D" id="3.40.50.300">
    <property type="entry name" value="P-loop containing nucleotide triphosphate hydrolases"/>
    <property type="match status" value="1"/>
</dbReference>
<dbReference type="SUPFAM" id="SSF52540">
    <property type="entry name" value="P-loop containing nucleoside triphosphate hydrolases"/>
    <property type="match status" value="1"/>
</dbReference>
<feature type="domain" description="DUF3638" evidence="8">
    <location>
        <begin position="2084"/>
        <end position="2308"/>
    </location>
</feature>
<sequence length="3213" mass="362925">MPERSSQPQLLEAVFDHLVLPPRLPAAPENDSVPLNRELTARFLDACKQMRCRETDNLWNTVEASLLLTQHLNQDLASKESLVAAFSQVAQNESVAWLVLHALQQNAVIIIHKNNDTNEVVFEAFEASPTALAVLEANHALQWTFPGRSVAIAESEFSKDSFQHALADFLEQASEVALDKFAARASKGGDMVVESRDTPSPALITEMLLSFLEATGRAFPVHAVQKRVRDDVVLRSPETPWRRSPYWLALRVAVQRILLTSCGDDIHTSRVHFKFAMCVVFAHLLTDCQPALHPEKTLMLQAKLCRRLAKLQTAMSGAPAALQKLYEREFSKTRSFFESTLANAKRAMTTLWDAHKRRATRPIPLLPVRAPSSDLVLKLQNSRSKLQSLLTTGVEPPKRQGLLGPPSLAEGTVSQVDKLATQCSKLIVCDSETMSVLHGSFPSPEAKCIKLSSTMLNYMKKVGYYYRNNEILMSQYLLNLFELWVAIDSLATTICPLLRDYHPVFVPEAIDMLCLMTRNDMERLRHVQRYISDRIKRCKTGHGTIFSHPGCTAAFPATLFRDNDDSFGLQPLSSQIGNAYAKSAQAKKIELDQLMARYEELSDQIQQGVCCCSRMQNGRLIGNRCERCRQARRRKRLKIMVHEAFLPEEKSAKAAILLELSMPEYLCLYRDATWALRMLGVKEFEESCANTYLEDLEPLREFEHKNVSTSITLASHQKSFLQTHYRKQKMPKSEDQVLLPFGPDFAYYDQENCIWPHEHDEAPWYHHLLGSWLPESILDPFADASLYMDNSEHPSSYEIAAHQDACPRDMSPHEYTAYQRAISGVYRRWIVLVSELGSTNLNPSSDTTFKFFTRLALQSGPDQTSEILGKVHSIFHDVAFCERLEHQIRLRLNALRSGRKDLICMSTLTTLSLRLHNLCPSDFRSNVAKLLRQTREVLSLWISQLRDELRHTDNGETARKAAHSAFGAAMLYRQTFDIFLAPDNEPRFGGEEALHFFRASIALSENLIVNLDDVPPQIKQLLVQDMKRAYSMSDKIRAWTLSNFSALETVINETWTDAGSTESRSFSEWNFLNKGHWMASRTVGTGLVASQTVHYHALQGHLLIDGKPLGRLPLKIRDDKNVLELFQGQHLLTRPSGMAGMEYQIVNSVSNHDVHVGIRKGKVVIRAKFRGYIMEHVPREIFKGDTVPDLPSGLVDGCVHWLNLRTGTLEMRRKPNIWSSKSSNWVLNVRTRMATRQQRMGLVPGATTAKDGTCLVEPQSEVGKKIMHIFKNFENPGNLTIYQPLSDNGRLSVEIKRLEMRFFVKTRGLLYSQQLQSEIDPVQDIGTLYGLESKLVLRNASNSRRKSVMVPIGPLSWERQGSHVSVKISNEGTYALFTVDPLLGRLNCAPEPSLLYMKALIHAITSFPIPDELTGRTGTEEACLCLTAAQSQPWKPLDTPSREMLSMIMAISPRRKYYPEHRRLYQNVFWDQSLTATIQHEYLAIHAGDILRQSQVLDIPENATDERGQVEVHLPDLHHLALRGIIRRQVYERNTHPSAQRVLSQANDNRLYMPRGSSYQSKESTRVYRVIKELREGSGAISELPELSSILEKWRNIEGFNGTLTTLNIQRSLNADASQAFCPLITRLRCSNGAIDYIAQLSLALHAFGEQADTEAIAWLVALANNGTMRDVEPPKVDRFTDFRPFQNLDKSHMENLVAVAQDSYSTYVSTYASTRVNCDQKRKSRLMGMDEYEICIAQEADSVASWLEKAWPDIPLTFARFVESWTELEVKYTDEVKAWECLGPELQRLLQNLSLSDYVQSLEDEAEKLGNECSNAMLASQRALHDAQPSFSTTRTAAQVSWTTLQASIATLQASWITPQASSFPRDAYHVPCLTKVFRSSPGRIEIFSTDSQLPKPSALEASGQPKDYGILEKLPRISEELSMLHQIVQPFKAAQNLIKQQYGQDLEDSIAAMAWDLEQPQLQTLELAMAGLALTTGSLEAVIAAVKKDLREKLTLVQNDMSSQDACYIWLEAGHLWPCDSLAAILEQLRLDNFKHLTLQVKKSLVQLGILVTKLQQLLRMHDAERCDDRKRLDEEKNSTGHSNWTPMLYPEWLLLEIDNNILIRPLQVEVAKAIISPQSGENSVLQMNMGKGKTSVVMPMAALILADKTKLCRIIVPKALLLQTAQVIQSRIGGLIGRQVRHVPFARRSPSDARTLSRYRAIHEEMQVRGGVMICLPAHILSFKLSGMQRLADGQQKVGKEMVEIQRWLDITCRDILDESDLTLSVQTQLIYPSGDFTVVDGHPYRWLVVEELLSLVEKHASSLQDQFDGKIVVVQRHRYPIIHFLTTEPEDALNELLIDDVCNGRLPRLQIQESSSDNVRCLRQIISGAQVSSTVWDSAIKSLKDEAFGPKILYLLRGLISERILLLCLKKKWNIQYGLHPARQPIAVPFEAKGVPSQAAEYGHPDTALILTCLAFYQQGLSKEQVKQGLQGIMQSDDPVAHYDRWICSCASLPSSLRYWNSVDLGNDLQVETLWGYLRFDRTVINHHLNTYVFPVHAKQFSVKIQASGWDIPLLQSGLLQPIKRARDGHDSLTTGFSGTNDNKRMLPQTIKQDDLPKLLCTNAEVLCHLLESRNKDCHLAANAGIRFDEKETLQFLCDKGIRILIDAGAHILEMQNEDVAKTWLDIDTQAHGAVYFGPNGQIMVRSRFQRLAMPLIASPFANDLETCVVYIDEGHTRGTDLKLPIKAKGAVTLGLGQTKDQTVQGYLINTLAAAMRLRQLGTTQSVAFLAPPEVYHSILDVRRAHTHEPPGPVIPTSVDVVRWLLEQSCKANEQIMALHFSQCQDFCRRTDIVWKYPNFATNKQHLERVLEVVRQEEQQTLQQMYGPRTQSEQVGLVELASRQLQTFALNVAGIARHGASSCSSALMEVEQEREVVFEVEQVREKQKRTEHTAHEFPGVDHAIMVFITTGQLDTKAAGQRGPLMQAFDYVGSTKIGKQFGVKSTSSRFYVSREYTRTIKVGRGMARHEILRPVHWILWNPSSETALLIIPQEADAIMPVLRNMDTPLVWLLGYTAPVTKSMHVFNCLSYLAVPNWPRNSTLPTWLSIEVGILSGRLYFEFSEYTALLSWLGVHPDEQQSASSTGIRISEPLQFLQEWVTYRRQTDDILNTPVGFVCQRQHLHEGHFFFLGHESNYESAASISSDEPRLEETDEDGDADDTESTDDAEE</sequence>
<gene>
    <name evidence="11" type="ORF">X797_009700</name>
</gene>
<keyword evidence="4" id="KW-0833">Ubl conjugation pathway</keyword>
<proteinExistence type="predicted"/>
<name>A0A0A1UQG2_9HYPO</name>
<evidence type="ECO:0000313" key="11">
    <source>
        <dbReference type="EMBL" id="EXU97247.1"/>
    </source>
</evidence>
<evidence type="ECO:0000256" key="4">
    <source>
        <dbReference type="ARBA" id="ARBA00022786"/>
    </source>
</evidence>
<reference evidence="11 12" key="1">
    <citation type="submission" date="2014-02" db="EMBL/GenBank/DDBJ databases">
        <title>The genome sequence of the entomopathogenic fungus Metarhizium robertsii ARSEF 2575.</title>
        <authorList>
            <person name="Giuliano Garisto Donzelli B."/>
            <person name="Roe B.A."/>
            <person name="Macmil S.L."/>
            <person name="Krasnoff S.B."/>
            <person name="Gibson D.M."/>
        </authorList>
    </citation>
    <scope>NUCLEOTIDE SEQUENCE [LARGE SCALE GENOMIC DNA]</scope>
    <source>
        <strain evidence="11 12">ARSEF 2575</strain>
    </source>
</reference>
<evidence type="ECO:0000313" key="12">
    <source>
        <dbReference type="Proteomes" id="UP000030151"/>
    </source>
</evidence>
<dbReference type="Pfam" id="PF20255">
    <property type="entry name" value="DUF6606"/>
    <property type="match status" value="1"/>
</dbReference>
<keyword evidence="3" id="KW-0645">Protease</keyword>
<evidence type="ECO:0000259" key="9">
    <source>
        <dbReference type="Pfam" id="PF12359"/>
    </source>
</evidence>
<protein>
    <recommendedName>
        <fullName evidence="2">ubiquitinyl hydrolase 1</fullName>
        <ecNumber evidence="2">3.4.19.12</ecNumber>
    </recommendedName>
</protein>
<dbReference type="HOGENOM" id="CLU_000211_1_0_1"/>
<dbReference type="GO" id="GO:0006508">
    <property type="term" value="P:proteolysis"/>
    <property type="evidence" value="ECO:0007669"/>
    <property type="project" value="UniProtKB-KW"/>
</dbReference>
<feature type="domain" description="DUF6606" evidence="10">
    <location>
        <begin position="14"/>
        <end position="285"/>
    </location>
</feature>
<comment type="catalytic activity">
    <reaction evidence="1">
        <text>Thiol-dependent hydrolysis of ester, thioester, amide, peptide and isopeptide bonds formed by the C-terminal Gly of ubiquitin (a 76-residue protein attached to proteins as an intracellular targeting signal).</text>
        <dbReference type="EC" id="3.4.19.12"/>
    </reaction>
</comment>
<evidence type="ECO:0000256" key="2">
    <source>
        <dbReference type="ARBA" id="ARBA00012759"/>
    </source>
</evidence>
<dbReference type="PANTHER" id="PTHR13367:SF33">
    <property type="entry name" value="P-LOOP CONTAINING NUCLEOSIDE TRIPHOSPHATE HYDROLASE PROTEIN"/>
    <property type="match status" value="1"/>
</dbReference>
<feature type="region of interest" description="Disordered" evidence="7">
    <location>
        <begin position="3182"/>
        <end position="3213"/>
    </location>
</feature>
<comment type="caution">
    <text evidence="11">The sequence shown here is derived from an EMBL/GenBank/DDBJ whole genome shotgun (WGS) entry which is preliminary data.</text>
</comment>
<dbReference type="GO" id="GO:0004843">
    <property type="term" value="F:cysteine-type deubiquitinase activity"/>
    <property type="evidence" value="ECO:0007669"/>
    <property type="project" value="UniProtKB-EC"/>
</dbReference>
<dbReference type="InterPro" id="IPR027417">
    <property type="entry name" value="P-loop_NTPase"/>
</dbReference>
<dbReference type="InterPro" id="IPR022105">
    <property type="entry name" value="DUF3645"/>
</dbReference>
<dbReference type="Proteomes" id="UP000030151">
    <property type="component" value="Unassembled WGS sequence"/>
</dbReference>
<feature type="domain" description="DUF3645" evidence="9">
    <location>
        <begin position="2424"/>
        <end position="2456"/>
    </location>
</feature>
<evidence type="ECO:0000256" key="7">
    <source>
        <dbReference type="SAM" id="MobiDB-lite"/>
    </source>
</evidence>
<accession>A0A0A1UQG2</accession>
<dbReference type="InterPro" id="IPR022099">
    <property type="entry name" value="DUF3638"/>
</dbReference>
<dbReference type="PANTHER" id="PTHR13367">
    <property type="entry name" value="UBIQUITIN THIOESTERASE"/>
    <property type="match status" value="1"/>
</dbReference>
<evidence type="ECO:0000259" key="8">
    <source>
        <dbReference type="Pfam" id="PF12340"/>
    </source>
</evidence>
<evidence type="ECO:0000256" key="5">
    <source>
        <dbReference type="ARBA" id="ARBA00022801"/>
    </source>
</evidence>
<dbReference type="EMBL" id="JELW01000039">
    <property type="protein sequence ID" value="EXU97247.1"/>
    <property type="molecule type" value="Genomic_DNA"/>
</dbReference>
<feature type="compositionally biased region" description="Acidic residues" evidence="7">
    <location>
        <begin position="3195"/>
        <end position="3213"/>
    </location>
</feature>
<keyword evidence="6" id="KW-0788">Thiol protease</keyword>
<evidence type="ECO:0000256" key="1">
    <source>
        <dbReference type="ARBA" id="ARBA00000707"/>
    </source>
</evidence>
<dbReference type="eggNOG" id="ENOG502QUFK">
    <property type="taxonomic scope" value="Eukaryota"/>
</dbReference>
<evidence type="ECO:0000259" key="10">
    <source>
        <dbReference type="Pfam" id="PF20255"/>
    </source>
</evidence>
<dbReference type="Pfam" id="PF12340">
    <property type="entry name" value="DUF3638"/>
    <property type="match status" value="1"/>
</dbReference>
<keyword evidence="5" id="KW-0378">Hydrolase</keyword>
<dbReference type="InterPro" id="IPR051346">
    <property type="entry name" value="OTU_Deubiquitinase"/>
</dbReference>